<evidence type="ECO:0000313" key="4">
    <source>
        <dbReference type="Proteomes" id="UP000698173"/>
    </source>
</evidence>
<dbReference type="Pfam" id="PF16884">
    <property type="entry name" value="ADH_N_2"/>
    <property type="match status" value="1"/>
</dbReference>
<dbReference type="SUPFAM" id="SSF51735">
    <property type="entry name" value="NAD(P)-binding Rossmann-fold domains"/>
    <property type="match status" value="1"/>
</dbReference>
<accession>A0A921KG13</accession>
<organism evidence="3 4">
    <name type="scientific">Sporosarcina psychrophila</name>
    <name type="common">Bacillus psychrophilus</name>
    <dbReference type="NCBI Taxonomy" id="1476"/>
    <lineage>
        <taxon>Bacteria</taxon>
        <taxon>Bacillati</taxon>
        <taxon>Bacillota</taxon>
        <taxon>Bacilli</taxon>
        <taxon>Bacillales</taxon>
        <taxon>Caryophanaceae</taxon>
        <taxon>Sporosarcina</taxon>
    </lineage>
</organism>
<evidence type="ECO:0000313" key="3">
    <source>
        <dbReference type="EMBL" id="HJF33839.1"/>
    </source>
</evidence>
<evidence type="ECO:0000256" key="1">
    <source>
        <dbReference type="ARBA" id="ARBA00023002"/>
    </source>
</evidence>
<dbReference type="CDD" id="cd05288">
    <property type="entry name" value="PGDH"/>
    <property type="match status" value="1"/>
</dbReference>
<name>A0A921KG13_SPOPS</name>
<dbReference type="InterPro" id="IPR011032">
    <property type="entry name" value="GroES-like_sf"/>
</dbReference>
<dbReference type="SMART" id="SM00829">
    <property type="entry name" value="PKS_ER"/>
    <property type="match status" value="1"/>
</dbReference>
<dbReference type="FunFam" id="3.40.50.720:FF:000121">
    <property type="entry name" value="Prostaglandin reductase 2"/>
    <property type="match status" value="1"/>
</dbReference>
<dbReference type="InterPro" id="IPR041694">
    <property type="entry name" value="ADH_N_2"/>
</dbReference>
<dbReference type="InterPro" id="IPR020843">
    <property type="entry name" value="ER"/>
</dbReference>
<dbReference type="Gene3D" id="3.40.50.720">
    <property type="entry name" value="NAD(P)-binding Rossmann-like Domain"/>
    <property type="match status" value="1"/>
</dbReference>
<dbReference type="SUPFAM" id="SSF50129">
    <property type="entry name" value="GroES-like"/>
    <property type="match status" value="2"/>
</dbReference>
<evidence type="ECO:0000259" key="2">
    <source>
        <dbReference type="SMART" id="SM00829"/>
    </source>
</evidence>
<dbReference type="Pfam" id="PF00107">
    <property type="entry name" value="ADH_zinc_N"/>
    <property type="match status" value="1"/>
</dbReference>
<proteinExistence type="predicted"/>
<dbReference type="InterPro" id="IPR045010">
    <property type="entry name" value="MDR_fam"/>
</dbReference>
<dbReference type="EMBL" id="DYWT01000283">
    <property type="protein sequence ID" value="HJF33839.1"/>
    <property type="molecule type" value="Genomic_DNA"/>
</dbReference>
<dbReference type="Proteomes" id="UP000698173">
    <property type="component" value="Unassembled WGS sequence"/>
</dbReference>
<dbReference type="InterPro" id="IPR036291">
    <property type="entry name" value="NAD(P)-bd_dom_sf"/>
</dbReference>
<dbReference type="PANTHER" id="PTHR43205">
    <property type="entry name" value="PROSTAGLANDIN REDUCTASE"/>
    <property type="match status" value="1"/>
</dbReference>
<dbReference type="PANTHER" id="PTHR43205:SF7">
    <property type="entry name" value="PROSTAGLANDIN REDUCTASE 1"/>
    <property type="match status" value="1"/>
</dbReference>
<gene>
    <name evidence="3" type="ORF">K8V56_18895</name>
</gene>
<feature type="domain" description="Enoyl reductase (ER)" evidence="2">
    <location>
        <begin position="20"/>
        <end position="332"/>
    </location>
</feature>
<dbReference type="GO" id="GO:0016628">
    <property type="term" value="F:oxidoreductase activity, acting on the CH-CH group of donors, NAD or NADP as acceptor"/>
    <property type="evidence" value="ECO:0007669"/>
    <property type="project" value="InterPro"/>
</dbReference>
<sequence>MTQVKQQEIHLANRPKGMPSKEDFNFVQSLVPTPKKNEILVRTLYLSVDPYMRGRMQDTKSYIAPFELNKVIVGGVVAEVIESQSDAFKQGDVVVGNLNWAEYTIASEQEIRKIDPKLAPISTHLGILGMPGLTAYFGLLDIGKPQAGETVVVSGAAGAVGSAVGQIAKIKGAKVVGIAGSDEKIDYLLNELGFDAAVNYKKESFREDLKNAVPNGVDVYFDNVGGDVSDAVFTLLNRNARIPLCGAISSYNAEGKDSGPRIQSAMIKTSAMMKGFTLGDYAADFSVGAVDLGKWLQQGKLKYEETIVEGFENIPEAFIGLFKGTNLGKQLVRVANPEHAKL</sequence>
<comment type="caution">
    <text evidence="3">The sequence shown here is derived from an EMBL/GenBank/DDBJ whole genome shotgun (WGS) entry which is preliminary data.</text>
</comment>
<protein>
    <submittedName>
        <fullName evidence="3">NADP-dependent oxidoreductase</fullName>
    </submittedName>
</protein>
<keyword evidence="1" id="KW-0560">Oxidoreductase</keyword>
<dbReference type="InterPro" id="IPR013149">
    <property type="entry name" value="ADH-like_C"/>
</dbReference>
<reference evidence="3" key="2">
    <citation type="submission" date="2021-09" db="EMBL/GenBank/DDBJ databases">
        <authorList>
            <person name="Gilroy R."/>
        </authorList>
    </citation>
    <scope>NUCLEOTIDE SEQUENCE</scope>
    <source>
        <strain evidence="3">CHK171-7178</strain>
    </source>
</reference>
<dbReference type="AlphaFoldDB" id="A0A921KG13"/>
<dbReference type="Gene3D" id="3.90.180.10">
    <property type="entry name" value="Medium-chain alcohol dehydrogenases, catalytic domain"/>
    <property type="match status" value="1"/>
</dbReference>
<reference evidence="3" key="1">
    <citation type="journal article" date="2021" name="PeerJ">
        <title>Extensive microbial diversity within the chicken gut microbiome revealed by metagenomics and culture.</title>
        <authorList>
            <person name="Gilroy R."/>
            <person name="Ravi A."/>
            <person name="Getino M."/>
            <person name="Pursley I."/>
            <person name="Horton D.L."/>
            <person name="Alikhan N.F."/>
            <person name="Baker D."/>
            <person name="Gharbi K."/>
            <person name="Hall N."/>
            <person name="Watson M."/>
            <person name="Adriaenssens E.M."/>
            <person name="Foster-Nyarko E."/>
            <person name="Jarju S."/>
            <person name="Secka A."/>
            <person name="Antonio M."/>
            <person name="Oren A."/>
            <person name="Chaudhuri R.R."/>
            <person name="La Ragione R."/>
            <person name="Hildebrand F."/>
            <person name="Pallen M.J."/>
        </authorList>
    </citation>
    <scope>NUCLEOTIDE SEQUENCE</scope>
    <source>
        <strain evidence="3">CHK171-7178</strain>
    </source>
</reference>